<dbReference type="EMBL" id="LODT01000006">
    <property type="protein sequence ID" value="KYR01461.1"/>
    <property type="molecule type" value="Genomic_DNA"/>
</dbReference>
<keyword evidence="3" id="KW-1185">Reference proteome</keyword>
<evidence type="ECO:0000313" key="3">
    <source>
        <dbReference type="Proteomes" id="UP000076078"/>
    </source>
</evidence>
<evidence type="ECO:0000259" key="1">
    <source>
        <dbReference type="PROSITE" id="PS51186"/>
    </source>
</evidence>
<keyword evidence="2" id="KW-0808">Transferase</keyword>
<dbReference type="CDD" id="cd04301">
    <property type="entry name" value="NAT_SF"/>
    <property type="match status" value="1"/>
</dbReference>
<organism evidence="2 3">
    <name type="scientific">Tieghemostelium lacteum</name>
    <name type="common">Slime mold</name>
    <name type="synonym">Dictyostelium lacteum</name>
    <dbReference type="NCBI Taxonomy" id="361077"/>
    <lineage>
        <taxon>Eukaryota</taxon>
        <taxon>Amoebozoa</taxon>
        <taxon>Evosea</taxon>
        <taxon>Eumycetozoa</taxon>
        <taxon>Dictyostelia</taxon>
        <taxon>Dictyosteliales</taxon>
        <taxon>Raperosteliaceae</taxon>
        <taxon>Tieghemostelium</taxon>
    </lineage>
</organism>
<proteinExistence type="predicted"/>
<accession>A0A152A5T7</accession>
<dbReference type="Proteomes" id="UP000076078">
    <property type="component" value="Unassembled WGS sequence"/>
</dbReference>
<name>A0A152A5T7_TIELA</name>
<dbReference type="Pfam" id="PF13508">
    <property type="entry name" value="Acetyltransf_7"/>
    <property type="match status" value="1"/>
</dbReference>
<dbReference type="SUPFAM" id="SSF55729">
    <property type="entry name" value="Acyl-CoA N-acyltransferases (Nat)"/>
    <property type="match status" value="2"/>
</dbReference>
<dbReference type="PANTHER" id="PTHR43617">
    <property type="entry name" value="L-AMINO ACID N-ACETYLTRANSFERASE"/>
    <property type="match status" value="1"/>
</dbReference>
<dbReference type="PROSITE" id="PS51186">
    <property type="entry name" value="GNAT"/>
    <property type="match status" value="2"/>
</dbReference>
<evidence type="ECO:0000313" key="2">
    <source>
        <dbReference type="EMBL" id="KYR01461.1"/>
    </source>
</evidence>
<dbReference type="OMA" id="SIKTMRC"/>
<dbReference type="GO" id="GO:0016747">
    <property type="term" value="F:acyltransferase activity, transferring groups other than amino-acyl groups"/>
    <property type="evidence" value="ECO:0007669"/>
    <property type="project" value="InterPro"/>
</dbReference>
<dbReference type="Pfam" id="PF00583">
    <property type="entry name" value="Acetyltransf_1"/>
    <property type="match status" value="1"/>
</dbReference>
<dbReference type="InterPro" id="IPR000182">
    <property type="entry name" value="GNAT_dom"/>
</dbReference>
<feature type="domain" description="N-acetyltransferase" evidence="1">
    <location>
        <begin position="168"/>
        <end position="304"/>
    </location>
</feature>
<protein>
    <submittedName>
        <fullName evidence="2">GCN5-related N-acetyltransferase</fullName>
    </submittedName>
</protein>
<dbReference type="OrthoDB" id="19026at2759"/>
<dbReference type="Gene3D" id="3.40.630.30">
    <property type="match status" value="2"/>
</dbReference>
<dbReference type="AlphaFoldDB" id="A0A152A5T7"/>
<reference evidence="2 3" key="1">
    <citation type="submission" date="2015-12" db="EMBL/GenBank/DDBJ databases">
        <title>Dictyostelia acquired genes for synthesis and detection of signals that induce cell-type specialization by lateral gene transfer from prokaryotes.</title>
        <authorList>
            <person name="Gloeckner G."/>
            <person name="Schaap P."/>
        </authorList>
    </citation>
    <scope>NUCLEOTIDE SEQUENCE [LARGE SCALE GENOMIC DNA]</scope>
    <source>
        <strain evidence="2 3">TK</strain>
    </source>
</reference>
<feature type="domain" description="N-acetyltransferase" evidence="1">
    <location>
        <begin position="8"/>
        <end position="157"/>
    </location>
</feature>
<dbReference type="InterPro" id="IPR050276">
    <property type="entry name" value="MshD_Acetyltransferase"/>
</dbReference>
<dbReference type="InterPro" id="IPR016181">
    <property type="entry name" value="Acyl_CoA_acyltransferase"/>
</dbReference>
<comment type="caution">
    <text evidence="2">The sequence shown here is derived from an EMBL/GenBank/DDBJ whole genome shotgun (WGS) entry which is preliminary data.</text>
</comment>
<gene>
    <name evidence="2" type="ORF">DLAC_01442</name>
</gene>
<dbReference type="InParanoid" id="A0A152A5T7"/>
<sequence length="308" mass="35851">MDANTNIWEIKNLKDTSVDDICDTFNTAFSDYIVKISFTREWFREKWTPAFDLSLSMGAFKDGQLEGYVLHSTDRQNPPKYIYNCGTGVIPSARGNRLVFNMYQHEFGVYKSMGIERIGLDVISTNEKAIKSYKSCGFKILRDLISYKGTVDLDYLEQQCCFKSSSGDTTVEITQYSTWNRDWEDKLKLFYDQDLPFLSEMYNIKDDTEKGVLAIWLAHINSKIVGIIIINKPTNRIRLIAVDKEFRRKRIASKLIYRACKELSIKELTMSNVESGNKEFQQFFTEHIKLSHWVTLHEMILNLKDVII</sequence>